<evidence type="ECO:0000256" key="17">
    <source>
        <dbReference type="SAM" id="Phobius"/>
    </source>
</evidence>
<evidence type="ECO:0000256" key="16">
    <source>
        <dbReference type="ARBA" id="ARBA00051245"/>
    </source>
</evidence>
<dbReference type="CDD" id="cd05387">
    <property type="entry name" value="BY-kinase"/>
    <property type="match status" value="1"/>
</dbReference>
<keyword evidence="8" id="KW-0808">Transferase</keyword>
<evidence type="ECO:0000256" key="1">
    <source>
        <dbReference type="ARBA" id="ARBA00004429"/>
    </source>
</evidence>
<evidence type="ECO:0000256" key="7">
    <source>
        <dbReference type="ARBA" id="ARBA00022519"/>
    </source>
</evidence>
<keyword evidence="14 17" id="KW-0472">Membrane</keyword>
<organism evidence="20 21">
    <name type="scientific">Klenkia soli</name>
    <dbReference type="NCBI Taxonomy" id="1052260"/>
    <lineage>
        <taxon>Bacteria</taxon>
        <taxon>Bacillati</taxon>
        <taxon>Actinomycetota</taxon>
        <taxon>Actinomycetes</taxon>
        <taxon>Geodermatophilales</taxon>
        <taxon>Geodermatophilaceae</taxon>
        <taxon>Klenkia</taxon>
    </lineage>
</organism>
<dbReference type="GO" id="GO:0005886">
    <property type="term" value="C:plasma membrane"/>
    <property type="evidence" value="ECO:0007669"/>
    <property type="project" value="UniProtKB-SubCell"/>
</dbReference>
<feature type="domain" description="Polysaccharide chain length determinant N-terminal" evidence="18">
    <location>
        <begin position="2"/>
        <end position="89"/>
    </location>
</feature>
<evidence type="ECO:0000256" key="11">
    <source>
        <dbReference type="ARBA" id="ARBA00022777"/>
    </source>
</evidence>
<dbReference type="InterPro" id="IPR003856">
    <property type="entry name" value="LPS_length_determ_N"/>
</dbReference>
<reference evidence="21" key="1">
    <citation type="submission" date="2016-10" db="EMBL/GenBank/DDBJ databases">
        <authorList>
            <person name="Varghese N."/>
            <person name="Submissions S."/>
        </authorList>
    </citation>
    <scope>NUCLEOTIDE SEQUENCE [LARGE SCALE GENOMIC DNA]</scope>
    <source>
        <strain evidence="21">DSM 45843</strain>
    </source>
</reference>
<evidence type="ECO:0000256" key="9">
    <source>
        <dbReference type="ARBA" id="ARBA00022692"/>
    </source>
</evidence>
<dbReference type="STRING" id="1052260.SAMN05660199_04622"/>
<comment type="subcellular location">
    <subcellularLocation>
        <location evidence="1">Cell inner membrane</location>
        <topology evidence="1">Multi-pass membrane protein</topology>
    </subcellularLocation>
</comment>
<dbReference type="SUPFAM" id="SSF52540">
    <property type="entry name" value="P-loop containing nucleoside triphosphate hydrolases"/>
    <property type="match status" value="1"/>
</dbReference>
<dbReference type="Gene3D" id="3.40.50.300">
    <property type="entry name" value="P-loop containing nucleotide triphosphate hydrolases"/>
    <property type="match status" value="1"/>
</dbReference>
<feature type="transmembrane region" description="Helical" evidence="17">
    <location>
        <begin position="12"/>
        <end position="34"/>
    </location>
</feature>
<dbReference type="Pfam" id="PF13614">
    <property type="entry name" value="AAA_31"/>
    <property type="match status" value="1"/>
</dbReference>
<keyword evidence="21" id="KW-1185">Reference proteome</keyword>
<evidence type="ECO:0000256" key="13">
    <source>
        <dbReference type="ARBA" id="ARBA00022989"/>
    </source>
</evidence>
<name>A0A1H0USP6_9ACTN</name>
<dbReference type="Pfam" id="PF02706">
    <property type="entry name" value="Wzz"/>
    <property type="match status" value="1"/>
</dbReference>
<dbReference type="NCBIfam" id="TIGR01007">
    <property type="entry name" value="eps_fam"/>
    <property type="match status" value="1"/>
</dbReference>
<evidence type="ECO:0000259" key="18">
    <source>
        <dbReference type="Pfam" id="PF02706"/>
    </source>
</evidence>
<dbReference type="PANTHER" id="PTHR32309:SF13">
    <property type="entry name" value="FERRIC ENTEROBACTIN TRANSPORT PROTEIN FEPE"/>
    <property type="match status" value="1"/>
</dbReference>
<keyword evidence="9 17" id="KW-0812">Transmembrane</keyword>
<evidence type="ECO:0000256" key="14">
    <source>
        <dbReference type="ARBA" id="ARBA00023136"/>
    </source>
</evidence>
<accession>A0A1H0USP6</accession>
<dbReference type="GO" id="GO:0005524">
    <property type="term" value="F:ATP binding"/>
    <property type="evidence" value="ECO:0007669"/>
    <property type="project" value="UniProtKB-KW"/>
</dbReference>
<keyword evidence="12" id="KW-0067">ATP-binding</keyword>
<keyword evidence="10" id="KW-0547">Nucleotide-binding</keyword>
<dbReference type="InterPro" id="IPR025669">
    <property type="entry name" value="AAA_dom"/>
</dbReference>
<evidence type="ECO:0000256" key="2">
    <source>
        <dbReference type="ARBA" id="ARBA00006683"/>
    </source>
</evidence>
<keyword evidence="6" id="KW-1003">Cell membrane</keyword>
<evidence type="ECO:0000313" key="21">
    <source>
        <dbReference type="Proteomes" id="UP000199088"/>
    </source>
</evidence>
<dbReference type="InterPro" id="IPR027417">
    <property type="entry name" value="P-loop_NTPase"/>
</dbReference>
<evidence type="ECO:0000256" key="8">
    <source>
        <dbReference type="ARBA" id="ARBA00022679"/>
    </source>
</evidence>
<evidence type="ECO:0000256" key="3">
    <source>
        <dbReference type="ARBA" id="ARBA00007316"/>
    </source>
</evidence>
<evidence type="ECO:0000256" key="10">
    <source>
        <dbReference type="ARBA" id="ARBA00022741"/>
    </source>
</evidence>
<comment type="similarity">
    <text evidence="3">Belongs to the CpsD/CapB family.</text>
</comment>
<evidence type="ECO:0000256" key="12">
    <source>
        <dbReference type="ARBA" id="ARBA00022840"/>
    </source>
</evidence>
<keyword evidence="13 17" id="KW-1133">Transmembrane helix</keyword>
<evidence type="ECO:0000259" key="19">
    <source>
        <dbReference type="Pfam" id="PF13614"/>
    </source>
</evidence>
<feature type="domain" description="AAA" evidence="19">
    <location>
        <begin position="262"/>
        <end position="421"/>
    </location>
</feature>
<dbReference type="EMBL" id="FNIR01000023">
    <property type="protein sequence ID" value="SDP69234.1"/>
    <property type="molecule type" value="Genomic_DNA"/>
</dbReference>
<evidence type="ECO:0000313" key="20">
    <source>
        <dbReference type="EMBL" id="SDP69234.1"/>
    </source>
</evidence>
<dbReference type="PANTHER" id="PTHR32309">
    <property type="entry name" value="TYROSINE-PROTEIN KINASE"/>
    <property type="match status" value="1"/>
</dbReference>
<evidence type="ECO:0000256" key="5">
    <source>
        <dbReference type="ARBA" id="ARBA00011903"/>
    </source>
</evidence>
<dbReference type="AlphaFoldDB" id="A0A1H0USP6"/>
<evidence type="ECO:0000256" key="4">
    <source>
        <dbReference type="ARBA" id="ARBA00008883"/>
    </source>
</evidence>
<comment type="similarity">
    <text evidence="2">Belongs to the CpsC/CapA family.</text>
</comment>
<sequence length="461" mass="48238">MELREVLQALRASWWLVVAGALVGALAALGVSLLQTPLYSSQTQLFVSATDTVTTSDAFQGSQLSAQRVASYANLLTGKRLAGLVIKDLGVSETPSQLASQITATAVTDTVLLDVTVTDPSPDQAQRIARSVGDQFSELISELENPGGADSVSPVRVRVTDQASLPTSPSSPKTPRNVALGLLVGLLLGAAGAIARVRLDRTVKDAEDASDLAGGPVIGVILRDDDLASNHTIERNSLSRTAEGYRQLRTNLQFLNVDEPPKVIMVSSAVPSEGKTTLAVNLALSLAEAGRTVTVIEADLRRPRVTRYLGMVGGVGLTNILTGSAGLEDVIQPYGDGGLSVIAAGPTPPNPSELLSSSHMFSLIDDLRQKNDFVLLDAPPLLPVADSSGLAVLVDGVVLSLRYGSTTKEQLAQTHATLERVGAKTLGVVLNIVPPKAEVTSAYGYGYNYGYDPDPAAPKTS</sequence>
<proteinExistence type="inferred from homology"/>
<dbReference type="InterPro" id="IPR005702">
    <property type="entry name" value="Wzc-like_C"/>
</dbReference>
<comment type="similarity">
    <text evidence="4">Belongs to the etk/wzc family.</text>
</comment>
<dbReference type="Proteomes" id="UP000199088">
    <property type="component" value="Unassembled WGS sequence"/>
</dbReference>
<keyword evidence="7" id="KW-0997">Cell inner membrane</keyword>
<dbReference type="EC" id="2.7.10.2" evidence="5"/>
<evidence type="ECO:0000256" key="6">
    <source>
        <dbReference type="ARBA" id="ARBA00022475"/>
    </source>
</evidence>
<dbReference type="InterPro" id="IPR050445">
    <property type="entry name" value="Bact_polysacc_biosynth/exp"/>
</dbReference>
<dbReference type="GO" id="GO:0004715">
    <property type="term" value="F:non-membrane spanning protein tyrosine kinase activity"/>
    <property type="evidence" value="ECO:0007669"/>
    <property type="project" value="UniProtKB-EC"/>
</dbReference>
<protein>
    <recommendedName>
        <fullName evidence="5">non-specific protein-tyrosine kinase</fullName>
        <ecNumber evidence="5">2.7.10.2</ecNumber>
    </recommendedName>
</protein>
<keyword evidence="15" id="KW-0829">Tyrosine-protein kinase</keyword>
<evidence type="ECO:0000256" key="15">
    <source>
        <dbReference type="ARBA" id="ARBA00023137"/>
    </source>
</evidence>
<comment type="catalytic activity">
    <reaction evidence="16">
        <text>L-tyrosyl-[protein] + ATP = O-phospho-L-tyrosyl-[protein] + ADP + H(+)</text>
        <dbReference type="Rhea" id="RHEA:10596"/>
        <dbReference type="Rhea" id="RHEA-COMP:10136"/>
        <dbReference type="Rhea" id="RHEA-COMP:20101"/>
        <dbReference type="ChEBI" id="CHEBI:15378"/>
        <dbReference type="ChEBI" id="CHEBI:30616"/>
        <dbReference type="ChEBI" id="CHEBI:46858"/>
        <dbReference type="ChEBI" id="CHEBI:61978"/>
        <dbReference type="ChEBI" id="CHEBI:456216"/>
        <dbReference type="EC" id="2.7.10.2"/>
    </reaction>
</comment>
<gene>
    <name evidence="20" type="ORF">SAMN05660199_04622</name>
</gene>
<keyword evidence="11" id="KW-0418">Kinase</keyword>